<organism evidence="2 3">
    <name type="scientific">Kineococcus aurantiacus</name>
    <dbReference type="NCBI Taxonomy" id="37633"/>
    <lineage>
        <taxon>Bacteria</taxon>
        <taxon>Bacillati</taxon>
        <taxon>Actinomycetota</taxon>
        <taxon>Actinomycetes</taxon>
        <taxon>Kineosporiales</taxon>
        <taxon>Kineosporiaceae</taxon>
        <taxon>Kineococcus</taxon>
    </lineage>
</organism>
<protein>
    <recommendedName>
        <fullName evidence="4">STAS domain-containing protein</fullName>
    </recommendedName>
</protein>
<dbReference type="AlphaFoldDB" id="A0A7Y9J358"/>
<dbReference type="Proteomes" id="UP000521922">
    <property type="component" value="Unassembled WGS sequence"/>
</dbReference>
<accession>A0A7Y9J358</accession>
<feature type="region of interest" description="Disordered" evidence="1">
    <location>
        <begin position="1"/>
        <end position="44"/>
    </location>
</feature>
<feature type="compositionally biased region" description="Basic and acidic residues" evidence="1">
    <location>
        <begin position="21"/>
        <end position="30"/>
    </location>
</feature>
<sequence length="113" mass="12232">MPTHPEAAPGDPRLRGGQAQHRFEEDRFEAPRPTVRLPPDPTGPALASVVRQLRAAARPGQLVVDLTATRHTSPGLRRALAVLRGEAARRGCSWTVRGNLPHPARPRPPGARP</sequence>
<gene>
    <name evidence="2" type="ORF">BJ968_004340</name>
</gene>
<evidence type="ECO:0000313" key="3">
    <source>
        <dbReference type="Proteomes" id="UP000521922"/>
    </source>
</evidence>
<name>A0A7Y9J358_9ACTN</name>
<proteinExistence type="predicted"/>
<evidence type="ECO:0000256" key="1">
    <source>
        <dbReference type="SAM" id="MobiDB-lite"/>
    </source>
</evidence>
<evidence type="ECO:0000313" key="2">
    <source>
        <dbReference type="EMBL" id="NYD24800.1"/>
    </source>
</evidence>
<dbReference type="RefSeq" id="WP_179755440.1">
    <property type="nucleotide sequence ID" value="NZ_BAAAGN010000015.1"/>
</dbReference>
<dbReference type="EMBL" id="JACCBB010000001">
    <property type="protein sequence ID" value="NYD24800.1"/>
    <property type="molecule type" value="Genomic_DNA"/>
</dbReference>
<evidence type="ECO:0008006" key="4">
    <source>
        <dbReference type="Google" id="ProtNLM"/>
    </source>
</evidence>
<keyword evidence="3" id="KW-1185">Reference proteome</keyword>
<comment type="caution">
    <text evidence="2">The sequence shown here is derived from an EMBL/GenBank/DDBJ whole genome shotgun (WGS) entry which is preliminary data.</text>
</comment>
<reference evidence="2 3" key="1">
    <citation type="submission" date="2020-07" db="EMBL/GenBank/DDBJ databases">
        <title>Sequencing the genomes of 1000 actinobacteria strains.</title>
        <authorList>
            <person name="Klenk H.-P."/>
        </authorList>
    </citation>
    <scope>NUCLEOTIDE SEQUENCE [LARGE SCALE GENOMIC DNA]</scope>
    <source>
        <strain evidence="2 3">DSM 7487</strain>
    </source>
</reference>